<comment type="subcellular location">
    <subcellularLocation>
        <location evidence="1 8">Cell membrane</location>
        <topology evidence="1 8">Multi-pass membrane protein</topology>
    </subcellularLocation>
</comment>
<evidence type="ECO:0000256" key="1">
    <source>
        <dbReference type="ARBA" id="ARBA00004651"/>
    </source>
</evidence>
<organism evidence="9 10">
    <name type="scientific">Actomonas aquatica</name>
    <dbReference type="NCBI Taxonomy" id="2866162"/>
    <lineage>
        <taxon>Bacteria</taxon>
        <taxon>Pseudomonadati</taxon>
        <taxon>Verrucomicrobiota</taxon>
        <taxon>Opitutia</taxon>
        <taxon>Opitutales</taxon>
        <taxon>Opitutaceae</taxon>
        <taxon>Actomonas</taxon>
    </lineage>
</organism>
<keyword evidence="10" id="KW-1185">Reference proteome</keyword>
<dbReference type="RefSeq" id="WP_324726139.1">
    <property type="nucleotide sequence ID" value="NZ_CP139781.1"/>
</dbReference>
<dbReference type="PANTHER" id="PTHR30269">
    <property type="entry name" value="TRANSMEMBRANE PROTEIN YFCA"/>
    <property type="match status" value="1"/>
</dbReference>
<evidence type="ECO:0000313" key="9">
    <source>
        <dbReference type="EMBL" id="WRQ89345.1"/>
    </source>
</evidence>
<evidence type="ECO:0000256" key="2">
    <source>
        <dbReference type="ARBA" id="ARBA00009142"/>
    </source>
</evidence>
<evidence type="ECO:0000256" key="5">
    <source>
        <dbReference type="ARBA" id="ARBA00022692"/>
    </source>
</evidence>
<accession>A0ABZ1CD99</accession>
<evidence type="ECO:0000256" key="8">
    <source>
        <dbReference type="RuleBase" id="RU363041"/>
    </source>
</evidence>
<evidence type="ECO:0000256" key="7">
    <source>
        <dbReference type="ARBA" id="ARBA00023136"/>
    </source>
</evidence>
<evidence type="ECO:0000256" key="4">
    <source>
        <dbReference type="ARBA" id="ARBA00022475"/>
    </source>
</evidence>
<dbReference type="InterPro" id="IPR002781">
    <property type="entry name" value="TM_pro_TauE-like"/>
</dbReference>
<feature type="transmembrane region" description="Helical" evidence="8">
    <location>
        <begin position="168"/>
        <end position="188"/>
    </location>
</feature>
<sequence length="244" mass="26192">MALTAAMFIGLSKTAIGGLGMVSVVLFANFVFPEAAKASSGFVLPLLICGDVVAVKSYRAHTQWQHLGRLFPWAGLGILGGWLAMGRIDNRQASLLIGGIVIVMVAIHLWRRRSKATAKGPGGEEVEMGYAFAAFIGVMAGVTTLVANAAGPLMAIYLLSMRLPKMEFMGTGAVFFFLINCFKVPFMVNLELITWESAKGNLLLAPAVFVGALIGRKILPKIDQRLFENLALWASALAGMKLLF</sequence>
<dbReference type="Pfam" id="PF01925">
    <property type="entry name" value="TauE"/>
    <property type="match status" value="1"/>
</dbReference>
<feature type="transmembrane region" description="Helical" evidence="8">
    <location>
        <begin position="130"/>
        <end position="156"/>
    </location>
</feature>
<dbReference type="InterPro" id="IPR052017">
    <property type="entry name" value="TSUP"/>
</dbReference>
<reference evidence="9 10" key="1">
    <citation type="submission" date="2023-12" db="EMBL/GenBank/DDBJ databases">
        <title>Description of an unclassified Opitutus bacterium of Verrucomicrobiota.</title>
        <authorList>
            <person name="Zhang D.-F."/>
        </authorList>
    </citation>
    <scope>NUCLEOTIDE SEQUENCE [LARGE SCALE GENOMIC DNA]</scope>
    <source>
        <strain evidence="9 10">WL0086</strain>
    </source>
</reference>
<evidence type="ECO:0000256" key="3">
    <source>
        <dbReference type="ARBA" id="ARBA00022448"/>
    </source>
</evidence>
<dbReference type="PANTHER" id="PTHR30269:SF23">
    <property type="entry name" value="MEMBRANE TRANSPORTER PROTEIN YDHB-RELATED"/>
    <property type="match status" value="1"/>
</dbReference>
<keyword evidence="4 8" id="KW-1003">Cell membrane</keyword>
<feature type="transmembrane region" description="Helical" evidence="8">
    <location>
        <begin position="70"/>
        <end position="86"/>
    </location>
</feature>
<feature type="transmembrane region" description="Helical" evidence="8">
    <location>
        <begin position="6"/>
        <end position="32"/>
    </location>
</feature>
<feature type="transmembrane region" description="Helical" evidence="8">
    <location>
        <begin position="93"/>
        <end position="110"/>
    </location>
</feature>
<evidence type="ECO:0000256" key="6">
    <source>
        <dbReference type="ARBA" id="ARBA00022989"/>
    </source>
</evidence>
<evidence type="ECO:0000313" key="10">
    <source>
        <dbReference type="Proteomes" id="UP000738431"/>
    </source>
</evidence>
<name>A0ABZ1CD99_9BACT</name>
<dbReference type="EMBL" id="CP139781">
    <property type="protein sequence ID" value="WRQ89345.1"/>
    <property type="molecule type" value="Genomic_DNA"/>
</dbReference>
<dbReference type="Proteomes" id="UP000738431">
    <property type="component" value="Chromosome"/>
</dbReference>
<gene>
    <name evidence="9" type="ORF">K1X11_007985</name>
</gene>
<proteinExistence type="inferred from homology"/>
<keyword evidence="6 8" id="KW-1133">Transmembrane helix</keyword>
<comment type="similarity">
    <text evidence="2 8">Belongs to the 4-toluene sulfonate uptake permease (TSUP) (TC 2.A.102) family.</text>
</comment>
<keyword evidence="3" id="KW-0813">Transport</keyword>
<protein>
    <recommendedName>
        <fullName evidence="8">Probable membrane transporter protein</fullName>
    </recommendedName>
</protein>
<keyword evidence="5 8" id="KW-0812">Transmembrane</keyword>
<keyword evidence="7 8" id="KW-0472">Membrane</keyword>